<sequence length="88" mass="9799">MMGAQALEHVITMLLYEYYLAVASAFDTRKLSIRRAQNHDSHVLDLLIAGPKFINPRSSGISTTTLFSTQSATTQFRSGFDSIDRFVA</sequence>
<keyword evidence="2" id="KW-1185">Reference proteome</keyword>
<dbReference type="AlphaFoldDB" id="A0A2P5DMS0"/>
<gene>
    <name evidence="1" type="ORF">PanWU01x14_049850</name>
</gene>
<organism evidence="1 2">
    <name type="scientific">Parasponia andersonii</name>
    <name type="common">Sponia andersonii</name>
    <dbReference type="NCBI Taxonomy" id="3476"/>
    <lineage>
        <taxon>Eukaryota</taxon>
        <taxon>Viridiplantae</taxon>
        <taxon>Streptophyta</taxon>
        <taxon>Embryophyta</taxon>
        <taxon>Tracheophyta</taxon>
        <taxon>Spermatophyta</taxon>
        <taxon>Magnoliopsida</taxon>
        <taxon>eudicotyledons</taxon>
        <taxon>Gunneridae</taxon>
        <taxon>Pentapetalae</taxon>
        <taxon>rosids</taxon>
        <taxon>fabids</taxon>
        <taxon>Rosales</taxon>
        <taxon>Cannabaceae</taxon>
        <taxon>Parasponia</taxon>
    </lineage>
</organism>
<evidence type="ECO:0000313" key="1">
    <source>
        <dbReference type="EMBL" id="PON74578.1"/>
    </source>
</evidence>
<dbReference type="Proteomes" id="UP000237105">
    <property type="component" value="Unassembled WGS sequence"/>
</dbReference>
<evidence type="ECO:0000313" key="2">
    <source>
        <dbReference type="Proteomes" id="UP000237105"/>
    </source>
</evidence>
<proteinExistence type="predicted"/>
<protein>
    <submittedName>
        <fullName evidence="1">Uncharacterized protein</fullName>
    </submittedName>
</protein>
<name>A0A2P5DMS0_PARAD</name>
<dbReference type="EMBL" id="JXTB01000028">
    <property type="protein sequence ID" value="PON74578.1"/>
    <property type="molecule type" value="Genomic_DNA"/>
</dbReference>
<reference evidence="2" key="1">
    <citation type="submission" date="2016-06" db="EMBL/GenBank/DDBJ databases">
        <title>Parallel loss of symbiosis genes in relatives of nitrogen-fixing non-legume Parasponia.</title>
        <authorList>
            <person name="Van Velzen R."/>
            <person name="Holmer R."/>
            <person name="Bu F."/>
            <person name="Rutten L."/>
            <person name="Van Zeijl A."/>
            <person name="Liu W."/>
            <person name="Santuari L."/>
            <person name="Cao Q."/>
            <person name="Sharma T."/>
            <person name="Shen D."/>
            <person name="Roswanjaya Y."/>
            <person name="Wardhani T."/>
            <person name="Kalhor M.S."/>
            <person name="Jansen J."/>
            <person name="Van den Hoogen J."/>
            <person name="Gungor B."/>
            <person name="Hartog M."/>
            <person name="Hontelez J."/>
            <person name="Verver J."/>
            <person name="Yang W.-C."/>
            <person name="Schijlen E."/>
            <person name="Repin R."/>
            <person name="Schilthuizen M."/>
            <person name="Schranz E."/>
            <person name="Heidstra R."/>
            <person name="Miyata K."/>
            <person name="Fedorova E."/>
            <person name="Kohlen W."/>
            <person name="Bisseling T."/>
            <person name="Smit S."/>
            <person name="Geurts R."/>
        </authorList>
    </citation>
    <scope>NUCLEOTIDE SEQUENCE [LARGE SCALE GENOMIC DNA]</scope>
    <source>
        <strain evidence="2">cv. WU1-14</strain>
    </source>
</reference>
<dbReference type="OrthoDB" id="10317520at2759"/>
<accession>A0A2P5DMS0</accession>
<comment type="caution">
    <text evidence="1">The sequence shown here is derived from an EMBL/GenBank/DDBJ whole genome shotgun (WGS) entry which is preliminary data.</text>
</comment>